<keyword evidence="1" id="KW-0812">Transmembrane</keyword>
<dbReference type="SUPFAM" id="SSF81321">
    <property type="entry name" value="Family A G protein-coupled receptor-like"/>
    <property type="match status" value="1"/>
</dbReference>
<sequence>MISTLLLAHHINSLFCLFIGVTLNILLIWLIFKQTPKEKQIYSQILLQTCIADILLLIMGELVQPVFFVQNGIAKDIMIGQLSFLPNPFYHFVFIVWFIIFYFSLIGLGIQFIYRYLILCKTLIKCHQNF</sequence>
<protein>
    <submittedName>
        <fullName evidence="2">Uncharacterized protein</fullName>
    </submittedName>
</protein>
<dbReference type="Pfam" id="PF10326">
    <property type="entry name" value="7TM_GPCR_Str"/>
    <property type="match status" value="1"/>
</dbReference>
<evidence type="ECO:0000313" key="3">
    <source>
        <dbReference type="Proteomes" id="UP000580250"/>
    </source>
</evidence>
<organism evidence="2 3">
    <name type="scientific">Meloidogyne enterolobii</name>
    <name type="common">Root-knot nematode worm</name>
    <name type="synonym">Meloidogyne mayaguensis</name>
    <dbReference type="NCBI Taxonomy" id="390850"/>
    <lineage>
        <taxon>Eukaryota</taxon>
        <taxon>Metazoa</taxon>
        <taxon>Ecdysozoa</taxon>
        <taxon>Nematoda</taxon>
        <taxon>Chromadorea</taxon>
        <taxon>Rhabditida</taxon>
        <taxon>Tylenchina</taxon>
        <taxon>Tylenchomorpha</taxon>
        <taxon>Tylenchoidea</taxon>
        <taxon>Meloidogynidae</taxon>
        <taxon>Meloidogyninae</taxon>
        <taxon>Meloidogyne</taxon>
    </lineage>
</organism>
<keyword evidence="1" id="KW-1133">Transmembrane helix</keyword>
<keyword evidence="1" id="KW-0472">Membrane</keyword>
<dbReference type="AlphaFoldDB" id="A0A6V7XNY5"/>
<evidence type="ECO:0000313" key="2">
    <source>
        <dbReference type="EMBL" id="CAD2201039.1"/>
    </source>
</evidence>
<feature type="transmembrane region" description="Helical" evidence="1">
    <location>
        <begin position="12"/>
        <end position="32"/>
    </location>
</feature>
<reference evidence="2 3" key="1">
    <citation type="submission" date="2020-08" db="EMBL/GenBank/DDBJ databases">
        <authorList>
            <person name="Koutsovoulos G."/>
            <person name="Danchin GJ E."/>
        </authorList>
    </citation>
    <scope>NUCLEOTIDE SEQUENCE [LARGE SCALE GENOMIC DNA]</scope>
</reference>
<dbReference type="Proteomes" id="UP000580250">
    <property type="component" value="Unassembled WGS sequence"/>
</dbReference>
<accession>A0A6V7XNY5</accession>
<comment type="caution">
    <text evidence="2">The sequence shown here is derived from an EMBL/GenBank/DDBJ whole genome shotgun (WGS) entry which is preliminary data.</text>
</comment>
<dbReference type="OrthoDB" id="5807968at2759"/>
<name>A0A6V7XNY5_MELEN</name>
<gene>
    <name evidence="2" type="ORF">MENT_LOCUS54564</name>
</gene>
<evidence type="ECO:0000256" key="1">
    <source>
        <dbReference type="SAM" id="Phobius"/>
    </source>
</evidence>
<dbReference type="InterPro" id="IPR019428">
    <property type="entry name" value="7TM_GPCR_serpentine_rcpt_Str"/>
</dbReference>
<dbReference type="EMBL" id="CAJEWN010001943">
    <property type="protein sequence ID" value="CAD2201039.1"/>
    <property type="molecule type" value="Genomic_DNA"/>
</dbReference>
<feature type="transmembrane region" description="Helical" evidence="1">
    <location>
        <begin position="89"/>
        <end position="114"/>
    </location>
</feature>
<proteinExistence type="predicted"/>
<feature type="transmembrane region" description="Helical" evidence="1">
    <location>
        <begin position="44"/>
        <end position="69"/>
    </location>
</feature>